<dbReference type="CDD" id="cd05259">
    <property type="entry name" value="PCBER_SDR_a"/>
    <property type="match status" value="1"/>
</dbReference>
<protein>
    <recommendedName>
        <fullName evidence="3">NmrA-like domain-containing protein</fullName>
    </recommendedName>
</protein>
<dbReference type="Proteomes" id="UP000184356">
    <property type="component" value="Unassembled WGS sequence"/>
</dbReference>
<keyword evidence="5" id="KW-1185">Reference proteome</keyword>
<evidence type="ECO:0000256" key="2">
    <source>
        <dbReference type="ARBA" id="ARBA00023002"/>
    </source>
</evidence>
<dbReference type="VEuPathDB" id="FungiDB:ASPSYDRAFT_42584"/>
<proteinExistence type="predicted"/>
<feature type="domain" description="NmrA-like" evidence="3">
    <location>
        <begin position="7"/>
        <end position="144"/>
    </location>
</feature>
<dbReference type="InterPro" id="IPR008030">
    <property type="entry name" value="NmrA-like"/>
</dbReference>
<dbReference type="Gene3D" id="3.40.50.720">
    <property type="entry name" value="NAD(P)-binding Rossmann-like Domain"/>
    <property type="match status" value="1"/>
</dbReference>
<keyword evidence="1" id="KW-0521">NADP</keyword>
<gene>
    <name evidence="4" type="ORF">ASPSYDRAFT_42584</name>
</gene>
<evidence type="ECO:0000256" key="1">
    <source>
        <dbReference type="ARBA" id="ARBA00022857"/>
    </source>
</evidence>
<dbReference type="SUPFAM" id="SSF51735">
    <property type="entry name" value="NAD(P)-binding Rossmann-fold domains"/>
    <property type="match status" value="1"/>
</dbReference>
<dbReference type="InterPro" id="IPR051609">
    <property type="entry name" value="NmrA/Isoflavone_reductase-like"/>
</dbReference>
<dbReference type="AlphaFoldDB" id="A0A1L9TNE5"/>
<name>A0A1L9TNE5_9EURO</name>
<dbReference type="PANTHER" id="PTHR47706:SF9">
    <property type="entry name" value="NMRA-LIKE DOMAIN-CONTAINING PROTEIN-RELATED"/>
    <property type="match status" value="1"/>
</dbReference>
<dbReference type="GO" id="GO:0016491">
    <property type="term" value="F:oxidoreductase activity"/>
    <property type="evidence" value="ECO:0007669"/>
    <property type="project" value="UniProtKB-KW"/>
</dbReference>
<dbReference type="GeneID" id="63762558"/>
<dbReference type="InterPro" id="IPR036291">
    <property type="entry name" value="NAD(P)-bd_dom_sf"/>
</dbReference>
<evidence type="ECO:0000313" key="5">
    <source>
        <dbReference type="Proteomes" id="UP000184356"/>
    </source>
</evidence>
<organism evidence="4 5">
    <name type="scientific">Aspergillus sydowii CBS 593.65</name>
    <dbReference type="NCBI Taxonomy" id="1036612"/>
    <lineage>
        <taxon>Eukaryota</taxon>
        <taxon>Fungi</taxon>
        <taxon>Dikarya</taxon>
        <taxon>Ascomycota</taxon>
        <taxon>Pezizomycotina</taxon>
        <taxon>Eurotiomycetes</taxon>
        <taxon>Eurotiomycetidae</taxon>
        <taxon>Eurotiales</taxon>
        <taxon>Aspergillaceae</taxon>
        <taxon>Aspergillus</taxon>
        <taxon>Aspergillus subgen. Nidulantes</taxon>
    </lineage>
</organism>
<evidence type="ECO:0000313" key="4">
    <source>
        <dbReference type="EMBL" id="OJJ60803.1"/>
    </source>
</evidence>
<sequence>MSSPTPTKVTIIGAGGHLGRHMVTSLDANPNFQISVVTRQHSSSCDTGANFLPHIPIYCIPSNTYDNAETQLVSILTGQDIVISAIATQAVGQQRTIIDAAVKAGVKLFFPSEFGHDTRNQRAAEPLPEFVCKTKRGIVQYLQSKEDAGLKWTAFVTGPVFEMAIFHYLGFDVGTKNALILDDGTHCWSATTLSTVALAVKNALLIPEETANRYLFIESFNVSQKDALTALEGLTKKLWNAIF</sequence>
<dbReference type="Pfam" id="PF05368">
    <property type="entry name" value="NmrA"/>
    <property type="match status" value="1"/>
</dbReference>
<dbReference type="STRING" id="1036612.A0A1L9TNE5"/>
<keyword evidence="2" id="KW-0560">Oxidoreductase</keyword>
<dbReference type="OrthoDB" id="9974981at2759"/>
<accession>A0A1L9TNE5</accession>
<dbReference type="InterPro" id="IPR045312">
    <property type="entry name" value="PCBER-like"/>
</dbReference>
<dbReference type="PANTHER" id="PTHR47706">
    <property type="entry name" value="NMRA-LIKE FAMILY PROTEIN"/>
    <property type="match status" value="1"/>
</dbReference>
<reference evidence="5" key="1">
    <citation type="journal article" date="2017" name="Genome Biol.">
        <title>Comparative genomics reveals high biological diversity and specific adaptations in the industrially and medically important fungal genus Aspergillus.</title>
        <authorList>
            <person name="de Vries R.P."/>
            <person name="Riley R."/>
            <person name="Wiebenga A."/>
            <person name="Aguilar-Osorio G."/>
            <person name="Amillis S."/>
            <person name="Uchima C.A."/>
            <person name="Anderluh G."/>
            <person name="Asadollahi M."/>
            <person name="Askin M."/>
            <person name="Barry K."/>
            <person name="Battaglia E."/>
            <person name="Bayram O."/>
            <person name="Benocci T."/>
            <person name="Braus-Stromeyer S.A."/>
            <person name="Caldana C."/>
            <person name="Canovas D."/>
            <person name="Cerqueira G.C."/>
            <person name="Chen F."/>
            <person name="Chen W."/>
            <person name="Choi C."/>
            <person name="Clum A."/>
            <person name="Dos Santos R.A."/>
            <person name="Damasio A.R."/>
            <person name="Diallinas G."/>
            <person name="Emri T."/>
            <person name="Fekete E."/>
            <person name="Flipphi M."/>
            <person name="Freyberg S."/>
            <person name="Gallo A."/>
            <person name="Gournas C."/>
            <person name="Habgood R."/>
            <person name="Hainaut M."/>
            <person name="Harispe M.L."/>
            <person name="Henrissat B."/>
            <person name="Hilden K.S."/>
            <person name="Hope R."/>
            <person name="Hossain A."/>
            <person name="Karabika E."/>
            <person name="Karaffa L."/>
            <person name="Karanyi Z."/>
            <person name="Krasevec N."/>
            <person name="Kuo A."/>
            <person name="Kusch H."/>
            <person name="LaButti K."/>
            <person name="Lagendijk E.L."/>
            <person name="Lapidus A."/>
            <person name="Levasseur A."/>
            <person name="Lindquist E."/>
            <person name="Lipzen A."/>
            <person name="Logrieco A.F."/>
            <person name="MacCabe A."/>
            <person name="Maekelae M.R."/>
            <person name="Malavazi I."/>
            <person name="Melin P."/>
            <person name="Meyer V."/>
            <person name="Mielnichuk N."/>
            <person name="Miskei M."/>
            <person name="Molnar A.P."/>
            <person name="Mule G."/>
            <person name="Ngan C.Y."/>
            <person name="Orejas M."/>
            <person name="Orosz E."/>
            <person name="Ouedraogo J.P."/>
            <person name="Overkamp K.M."/>
            <person name="Park H.-S."/>
            <person name="Perrone G."/>
            <person name="Piumi F."/>
            <person name="Punt P.J."/>
            <person name="Ram A.F."/>
            <person name="Ramon A."/>
            <person name="Rauscher S."/>
            <person name="Record E."/>
            <person name="Riano-Pachon D.M."/>
            <person name="Robert V."/>
            <person name="Roehrig J."/>
            <person name="Ruller R."/>
            <person name="Salamov A."/>
            <person name="Salih N.S."/>
            <person name="Samson R.A."/>
            <person name="Sandor E."/>
            <person name="Sanguinetti M."/>
            <person name="Schuetze T."/>
            <person name="Sepcic K."/>
            <person name="Shelest E."/>
            <person name="Sherlock G."/>
            <person name="Sophianopoulou V."/>
            <person name="Squina F.M."/>
            <person name="Sun H."/>
            <person name="Susca A."/>
            <person name="Todd R.B."/>
            <person name="Tsang A."/>
            <person name="Unkles S.E."/>
            <person name="van de Wiele N."/>
            <person name="van Rossen-Uffink D."/>
            <person name="Oliveira J.V."/>
            <person name="Vesth T.C."/>
            <person name="Visser J."/>
            <person name="Yu J.-H."/>
            <person name="Zhou M."/>
            <person name="Andersen M.R."/>
            <person name="Archer D.B."/>
            <person name="Baker S.E."/>
            <person name="Benoit I."/>
            <person name="Brakhage A.A."/>
            <person name="Braus G.H."/>
            <person name="Fischer R."/>
            <person name="Frisvad J.C."/>
            <person name="Goldman G.H."/>
            <person name="Houbraken J."/>
            <person name="Oakley B."/>
            <person name="Pocsi I."/>
            <person name="Scazzocchio C."/>
            <person name="Seiboth B."/>
            <person name="vanKuyk P.A."/>
            <person name="Wortman J."/>
            <person name="Dyer P.S."/>
            <person name="Grigoriev I.V."/>
        </authorList>
    </citation>
    <scope>NUCLEOTIDE SEQUENCE [LARGE SCALE GENOMIC DNA]</scope>
    <source>
        <strain evidence="5">CBS 593.65</strain>
    </source>
</reference>
<evidence type="ECO:0000259" key="3">
    <source>
        <dbReference type="Pfam" id="PF05368"/>
    </source>
</evidence>
<dbReference type="EMBL" id="KV878584">
    <property type="protein sequence ID" value="OJJ60803.1"/>
    <property type="molecule type" value="Genomic_DNA"/>
</dbReference>
<dbReference type="RefSeq" id="XP_040704609.1">
    <property type="nucleotide sequence ID" value="XM_040846485.1"/>
</dbReference>